<keyword evidence="1" id="KW-1133">Transmembrane helix</keyword>
<gene>
    <name evidence="2" type="ORF">HU200_035419</name>
</gene>
<dbReference type="Proteomes" id="UP000636709">
    <property type="component" value="Unassembled WGS sequence"/>
</dbReference>
<protein>
    <submittedName>
        <fullName evidence="2">Uncharacterized protein</fullName>
    </submittedName>
</protein>
<keyword evidence="1" id="KW-0472">Membrane</keyword>
<dbReference type="OrthoDB" id="719089at2759"/>
<feature type="transmembrane region" description="Helical" evidence="1">
    <location>
        <begin position="84"/>
        <end position="106"/>
    </location>
</feature>
<evidence type="ECO:0000313" key="3">
    <source>
        <dbReference type="Proteomes" id="UP000636709"/>
    </source>
</evidence>
<comment type="caution">
    <text evidence="2">The sequence shown here is derived from an EMBL/GenBank/DDBJ whole genome shotgun (WGS) entry which is preliminary data.</text>
</comment>
<reference evidence="2" key="1">
    <citation type="submission" date="2020-07" db="EMBL/GenBank/DDBJ databases">
        <title>Genome sequence and genetic diversity analysis of an under-domesticated orphan crop, white fonio (Digitaria exilis).</title>
        <authorList>
            <person name="Bennetzen J.L."/>
            <person name="Chen S."/>
            <person name="Ma X."/>
            <person name="Wang X."/>
            <person name="Yssel A.E.J."/>
            <person name="Chaluvadi S.R."/>
            <person name="Johnson M."/>
            <person name="Gangashetty P."/>
            <person name="Hamidou F."/>
            <person name="Sanogo M.D."/>
            <person name="Zwaenepoel A."/>
            <person name="Wallace J."/>
            <person name="Van De Peer Y."/>
            <person name="Van Deynze A."/>
        </authorList>
    </citation>
    <scope>NUCLEOTIDE SEQUENCE</scope>
    <source>
        <tissue evidence="2">Leaves</tissue>
    </source>
</reference>
<keyword evidence="1" id="KW-0812">Transmembrane</keyword>
<organism evidence="2 3">
    <name type="scientific">Digitaria exilis</name>
    <dbReference type="NCBI Taxonomy" id="1010633"/>
    <lineage>
        <taxon>Eukaryota</taxon>
        <taxon>Viridiplantae</taxon>
        <taxon>Streptophyta</taxon>
        <taxon>Embryophyta</taxon>
        <taxon>Tracheophyta</taxon>
        <taxon>Spermatophyta</taxon>
        <taxon>Magnoliopsida</taxon>
        <taxon>Liliopsida</taxon>
        <taxon>Poales</taxon>
        <taxon>Poaceae</taxon>
        <taxon>PACMAD clade</taxon>
        <taxon>Panicoideae</taxon>
        <taxon>Panicodae</taxon>
        <taxon>Paniceae</taxon>
        <taxon>Anthephorinae</taxon>
        <taxon>Digitaria</taxon>
    </lineage>
</organism>
<accession>A0A835EMV6</accession>
<keyword evidence="3" id="KW-1185">Reference proteome</keyword>
<feature type="transmembrane region" description="Helical" evidence="1">
    <location>
        <begin position="37"/>
        <end position="64"/>
    </location>
</feature>
<dbReference type="EMBL" id="JACEFO010001866">
    <property type="protein sequence ID" value="KAF8697922.1"/>
    <property type="molecule type" value="Genomic_DNA"/>
</dbReference>
<name>A0A835EMV6_9POAL</name>
<proteinExistence type="predicted"/>
<sequence length="107" mass="10855">MDSPSPITLAILFGFFAVFFCLEHLQDAAKIQTSRTGLARFAASALLPSVLSTFGLTLLLLVVHVRALSRAGVPGAGGAGLDRLAKATLAAASLALIAGGVMGFVAD</sequence>
<evidence type="ECO:0000313" key="2">
    <source>
        <dbReference type="EMBL" id="KAF8697922.1"/>
    </source>
</evidence>
<dbReference type="AlphaFoldDB" id="A0A835EMV6"/>
<evidence type="ECO:0000256" key="1">
    <source>
        <dbReference type="SAM" id="Phobius"/>
    </source>
</evidence>
<feature type="transmembrane region" description="Helical" evidence="1">
    <location>
        <begin position="6"/>
        <end position="25"/>
    </location>
</feature>